<dbReference type="Proteomes" id="UP001642409">
    <property type="component" value="Unassembled WGS sequence"/>
</dbReference>
<dbReference type="InterPro" id="IPR009030">
    <property type="entry name" value="Growth_fac_rcpt_cys_sf"/>
</dbReference>
<evidence type="ECO:0000313" key="1">
    <source>
        <dbReference type="EMBL" id="CAI9973786.1"/>
    </source>
</evidence>
<dbReference type="AlphaFoldDB" id="A0AA86R997"/>
<evidence type="ECO:0000313" key="2">
    <source>
        <dbReference type="EMBL" id="CAL6000984.1"/>
    </source>
</evidence>
<name>A0AA86R997_9EUKA</name>
<comment type="caution">
    <text evidence="1">The sequence shown here is derived from an EMBL/GenBank/DDBJ whole genome shotgun (WGS) entry which is preliminary data.</text>
</comment>
<dbReference type="Gene3D" id="2.160.20.110">
    <property type="match status" value="1"/>
</dbReference>
<organism evidence="1">
    <name type="scientific">Hexamita inflata</name>
    <dbReference type="NCBI Taxonomy" id="28002"/>
    <lineage>
        <taxon>Eukaryota</taxon>
        <taxon>Metamonada</taxon>
        <taxon>Diplomonadida</taxon>
        <taxon>Hexamitidae</taxon>
        <taxon>Hexamitinae</taxon>
        <taxon>Hexamita</taxon>
    </lineage>
</organism>
<dbReference type="EMBL" id="CATOUU010001125">
    <property type="protein sequence ID" value="CAI9973786.1"/>
    <property type="molecule type" value="Genomic_DNA"/>
</dbReference>
<protein>
    <submittedName>
        <fullName evidence="1">Growth factor receptor cysteine-rich domain superfamily</fullName>
    </submittedName>
    <submittedName>
        <fullName evidence="2">Growth_factor receptor cysteine-rich domain superfamily</fullName>
    </submittedName>
</protein>
<gene>
    <name evidence="2" type="ORF">HINF_LOCUS17102</name>
    <name evidence="1" type="ORF">HINF_LOCUS61431</name>
</gene>
<evidence type="ECO:0000313" key="3">
    <source>
        <dbReference type="Proteomes" id="UP001642409"/>
    </source>
</evidence>
<sequence length="908" mass="98676">MKDLPSFALFGLTSNIQIETSNLFIEIPQQLSNGTLLCFVCDVNTSTSDFIFVSSGYNISGFVLSPYTYLVIKESLIQLRLIGKNVGGLVFNSSAVAFSLTNFNISESINSDISGSIICSVHRSSTVQIIRVLICTNQSNLVGSGFDILQLSGVFIESCTICRNSFHAFGLCVHSMNFTHFVGENLICVDSFVFDGEQCSCPEGQVINGTQCINILNVVNILITSNDNIKQSINDVESKVSIQETEIGTLLLSRSQVEAQVQNLYLLSNIAQTSILANESLLQQYITQNISHIEINIMQNTSVLDQRIANNVTSLNKDISSLNNQFTMLDSSIKSMNHTLQIQLANNIILSQNISSLQQNIISANIIIKKQSLSITDLGLLIQCLNQGYFVETNQYQIIVNIQNSCAQVSYICVFDIAVVTHLANSFSPGYVFSTGYILNNAFVDIVDNVYSTIVQPLFQDQNSFSNIKIQIGAQTVNSGQILTQSNALTINQMKIISRLGIQIIVNTASQLNILVQFSVGSTINNLLINFNFAESSGNITLISEIGGAMNVSGYTVLGTFQSIKTVAMIGLNAYKAKLILNQLSFRPSVYNVGNCSSFAISYINQTLVTITSISIIIGNNITIAQIGDSISTTDKYKSYYHFGGVVTDLNSSDIYIQQMILDAYTIFSVNFVSFSGLIVGTVLSQSNTVTLLNICAQASIFFSSGQINWFGVIGYNKGNISLQHSTMLVTINQQVCSSNSVGVVGSQSISSGYAEILSLQLQFQVIADVSSWGNVGSLFGYMQANIVLIQDVVVQNSKITAGQWVGGFAGYLYNTASIINSILKSSNISGQNYVAGFIGLCSNAQVTISDTQILNTKITAQSYFGLISNSDNDNSFYITSSFSAQNYINEIKQLDCTITNALTQNGC</sequence>
<keyword evidence="1" id="KW-0675">Receptor</keyword>
<dbReference type="SUPFAM" id="SSF57184">
    <property type="entry name" value="Growth factor receptor domain"/>
    <property type="match status" value="1"/>
</dbReference>
<keyword evidence="3" id="KW-1185">Reference proteome</keyword>
<reference evidence="1" key="1">
    <citation type="submission" date="2023-06" db="EMBL/GenBank/DDBJ databases">
        <authorList>
            <person name="Kurt Z."/>
        </authorList>
    </citation>
    <scope>NUCLEOTIDE SEQUENCE</scope>
</reference>
<proteinExistence type="predicted"/>
<dbReference type="EMBL" id="CAXDID020000042">
    <property type="protein sequence ID" value="CAL6000984.1"/>
    <property type="molecule type" value="Genomic_DNA"/>
</dbReference>
<reference evidence="2 3" key="2">
    <citation type="submission" date="2024-07" db="EMBL/GenBank/DDBJ databases">
        <authorList>
            <person name="Akdeniz Z."/>
        </authorList>
    </citation>
    <scope>NUCLEOTIDE SEQUENCE [LARGE SCALE GENOMIC DNA]</scope>
</reference>
<accession>A0AA86R997</accession>